<organism evidence="3">
    <name type="scientific">Leptocylindrus danicus</name>
    <dbReference type="NCBI Taxonomy" id="163516"/>
    <lineage>
        <taxon>Eukaryota</taxon>
        <taxon>Sar</taxon>
        <taxon>Stramenopiles</taxon>
        <taxon>Ochrophyta</taxon>
        <taxon>Bacillariophyta</taxon>
        <taxon>Coscinodiscophyceae</taxon>
        <taxon>Chaetocerotophycidae</taxon>
        <taxon>Leptocylindrales</taxon>
        <taxon>Leptocylindraceae</taxon>
        <taxon>Leptocylindrus</taxon>
    </lineage>
</organism>
<evidence type="ECO:0000259" key="2">
    <source>
        <dbReference type="Pfam" id="PF13460"/>
    </source>
</evidence>
<dbReference type="Pfam" id="PF13460">
    <property type="entry name" value="NAD_binding_10"/>
    <property type="match status" value="1"/>
</dbReference>
<reference evidence="3" key="1">
    <citation type="submission" date="2021-01" db="EMBL/GenBank/DDBJ databases">
        <authorList>
            <person name="Corre E."/>
            <person name="Pelletier E."/>
            <person name="Niang G."/>
            <person name="Scheremetjew M."/>
            <person name="Finn R."/>
            <person name="Kale V."/>
            <person name="Holt S."/>
            <person name="Cochrane G."/>
            <person name="Meng A."/>
            <person name="Brown T."/>
            <person name="Cohen L."/>
        </authorList>
    </citation>
    <scope>NUCLEOTIDE SEQUENCE</scope>
    <source>
        <strain evidence="3">B650</strain>
    </source>
</reference>
<dbReference type="PANTHER" id="PTHR15020">
    <property type="entry name" value="FLAVIN REDUCTASE-RELATED"/>
    <property type="match status" value="1"/>
</dbReference>
<dbReference type="InterPro" id="IPR016040">
    <property type="entry name" value="NAD(P)-bd_dom"/>
</dbReference>
<feature type="chain" id="PRO_5031085433" description="NAD(P)-binding domain-containing protein" evidence="1">
    <location>
        <begin position="23"/>
        <end position="222"/>
    </location>
</feature>
<dbReference type="EMBL" id="HBGY01010949">
    <property type="protein sequence ID" value="CAD9569561.1"/>
    <property type="molecule type" value="Transcribed_RNA"/>
</dbReference>
<keyword evidence="1" id="KW-0732">Signal</keyword>
<dbReference type="InterPro" id="IPR036291">
    <property type="entry name" value="NAD(P)-bd_dom_sf"/>
</dbReference>
<dbReference type="SUPFAM" id="SSF51735">
    <property type="entry name" value="NAD(P)-binding Rossmann-fold domains"/>
    <property type="match status" value="1"/>
</dbReference>
<feature type="signal peptide" evidence="1">
    <location>
        <begin position="1"/>
        <end position="22"/>
    </location>
</feature>
<gene>
    <name evidence="3" type="ORF">LDAN0321_LOCUS6915</name>
</gene>
<feature type="domain" description="NAD(P)-binding" evidence="2">
    <location>
        <begin position="30"/>
        <end position="211"/>
    </location>
</feature>
<dbReference type="Gene3D" id="3.40.50.720">
    <property type="entry name" value="NAD(P)-binding Rossmann-like Domain"/>
    <property type="match status" value="1"/>
</dbReference>
<sequence>MRGCFGRLFVICVLCLARNIAGKKYIALLGGTGGVGRKFIDLALDRGHYVKALVRTPSKLSNIEDSNLEIVKGDSTCLDDVKRVVRGTDVLVSCVGNKGSELVMEKTAGNIVQAKPRRSIVLSSLGLGGTSNALKSVFYMLVGKKAVEDYENADEILRNSKTPSVTVVRPTGLSNASARKKYDATNETSFRFTRRIPRADVALFLADMLENTEWDGKCVQLY</sequence>
<accession>A0A7S2K8N6</accession>
<proteinExistence type="predicted"/>
<name>A0A7S2K8N6_9STRA</name>
<dbReference type="PANTHER" id="PTHR15020:SF50">
    <property type="entry name" value="UPF0659 PROTEIN YMR090W"/>
    <property type="match status" value="1"/>
</dbReference>
<protein>
    <recommendedName>
        <fullName evidence="2">NAD(P)-binding domain-containing protein</fullName>
    </recommendedName>
</protein>
<evidence type="ECO:0000313" key="3">
    <source>
        <dbReference type="EMBL" id="CAD9569561.1"/>
    </source>
</evidence>
<dbReference type="AlphaFoldDB" id="A0A7S2K8N6"/>
<evidence type="ECO:0000256" key="1">
    <source>
        <dbReference type="SAM" id="SignalP"/>
    </source>
</evidence>